<feature type="compositionally biased region" description="Basic and acidic residues" evidence="1">
    <location>
        <begin position="675"/>
        <end position="692"/>
    </location>
</feature>
<keyword evidence="3" id="KW-1185">Reference proteome</keyword>
<evidence type="ECO:0000313" key="3">
    <source>
        <dbReference type="Proteomes" id="UP001215280"/>
    </source>
</evidence>
<feature type="compositionally biased region" description="Low complexity" evidence="1">
    <location>
        <begin position="1036"/>
        <end position="1077"/>
    </location>
</feature>
<gene>
    <name evidence="2" type="ORF">DFH07DRAFT_1001928</name>
</gene>
<feature type="compositionally biased region" description="Polar residues" evidence="1">
    <location>
        <begin position="279"/>
        <end position="291"/>
    </location>
</feature>
<dbReference type="EMBL" id="JARJLG010000223">
    <property type="protein sequence ID" value="KAJ7726035.1"/>
    <property type="molecule type" value="Genomic_DNA"/>
</dbReference>
<accession>A0AAD7MNV5</accession>
<sequence>MNENTAPNSYKQQDVDAARMLISPPPEEELQHVFGFPRTHNSTQKRKRGGTPSKATVEVTPNPKPRKATRRIPIESPTRTAFSPNPAADYVPRSARRSVTPYEPPSDVFTPPREVLLPLSSTSKSTKSKAKPTVVRATTPLRLVVSVKKELPPINLSTPMPPPSPTDDPLLLVNSSPIRPRASRNRNRDNDNSYTHDDLPHTSDADYPPFDWTRGMDVATHEDAPTTDSMDLDAPASFDGPLPATLSFGGGGGAWDSDSDDEDELPTAALPTTNATSTVLPTTSAPNTETSTPPPGREVDIAHDTTRPTKPDPPTPNTQARAAAWGIWGSPWPGRGPFEEEGSFRMDGRRGPISTSEAAGPGAFDFSASTGLSSHAEYLAAASDGQGEEDEDDPLEEGVSILHALREEDAARRAAWAAENGGVYPSARVHGEEEMHVDAHGHEEEEDDEEDAEEEGEEEDEDAREEEEVRAMSVEAEAEPQHEHESDKEVYAPAPVRTSAVAWLNATSSPVRGRATSAADNINSQRGERPATPTRGAYAHPATPTRNMYAQQQQQHAQTPPTRRAPAVPPRGERLVGGVVERLVLPPPPPAASSGDADSGEDVQMRERQQDRESEEENAKEKEREVLSARGTRQPPASPRKSTSTSSGLEVMGFPRASPGPFPAATAGSPFLRADPARDLASKSVQDRARGEEEVDVDVGEEGEGEGGSDDESDTSGVLGLVKITSADPRAAARAAAILKQHDYDCFTRLQRPRARRHSFAGVGKSAPAPSPSSASRSKTPQPATSKMQDIRELRRKHARLSEQQKPREISKAKEQKSKEKEKEEKPRVVGDHVYFPGSPAPVTTAQLLAEAEAEVSASGRAASPSASASERDAQESVSARLPALRVSARDQDLADGEEDGQREWGKAQWKALDACFTDERIALAAKLGIVPQVGKQRSWNPFSTPQRDTPTSSGTEQDGAAVMMAPADAVEPRAVVVRFVELYGDGWDVESLTKRAEALQNKQRAGHVAPPTPRASVSSPFPPVHPLATSHTAFPPAASSTHARRPSTSSPTPMPMLTLTPLGRPRLPPRVGRGAPFSALPPTPEPARRRRVPGSLMAPRYLHLLEEAVAVSGGGSGSGRHVHEEESEEDTSFTDADKSGEGSGSVEQDSSFASSGDGDDAEMAPATPLREREALLERSAPAPAPATIGKRVKGFLFSYLPLPTLSKTAPPAPTRVAGPSRPRLPLPPLELLEKPRGPITTPVRPPLPKARAPKELVSLVPAPAPAKKTLPARRPLRRLVDLHHVAPPVEVDVVPRGPRPRTSSGGSVKDLVKNFEALDGARKGAAEVKRVRSVGDLNNKKNGAARPMWRP</sequence>
<feature type="compositionally biased region" description="Acidic residues" evidence="1">
    <location>
        <begin position="693"/>
        <end position="714"/>
    </location>
</feature>
<feature type="region of interest" description="Disordered" evidence="1">
    <location>
        <begin position="1113"/>
        <end position="1183"/>
    </location>
</feature>
<feature type="compositionally biased region" description="Basic and acidic residues" evidence="1">
    <location>
        <begin position="186"/>
        <end position="204"/>
    </location>
</feature>
<feature type="compositionally biased region" description="Basic and acidic residues" evidence="1">
    <location>
        <begin position="603"/>
        <end position="627"/>
    </location>
</feature>
<feature type="compositionally biased region" description="Polar residues" evidence="1">
    <location>
        <begin position="937"/>
        <end position="957"/>
    </location>
</feature>
<reference evidence="2" key="1">
    <citation type="submission" date="2023-03" db="EMBL/GenBank/DDBJ databases">
        <title>Massive genome expansion in bonnet fungi (Mycena s.s.) driven by repeated elements and novel gene families across ecological guilds.</title>
        <authorList>
            <consortium name="Lawrence Berkeley National Laboratory"/>
            <person name="Harder C.B."/>
            <person name="Miyauchi S."/>
            <person name="Viragh M."/>
            <person name="Kuo A."/>
            <person name="Thoen E."/>
            <person name="Andreopoulos B."/>
            <person name="Lu D."/>
            <person name="Skrede I."/>
            <person name="Drula E."/>
            <person name="Henrissat B."/>
            <person name="Morin E."/>
            <person name="Kohler A."/>
            <person name="Barry K."/>
            <person name="LaButti K."/>
            <person name="Morin E."/>
            <person name="Salamov A."/>
            <person name="Lipzen A."/>
            <person name="Mereny Z."/>
            <person name="Hegedus B."/>
            <person name="Baldrian P."/>
            <person name="Stursova M."/>
            <person name="Weitz H."/>
            <person name="Taylor A."/>
            <person name="Grigoriev I.V."/>
            <person name="Nagy L.G."/>
            <person name="Martin F."/>
            <person name="Kauserud H."/>
        </authorList>
    </citation>
    <scope>NUCLEOTIDE SEQUENCE</scope>
    <source>
        <strain evidence="2">CBHHK188m</strain>
    </source>
</reference>
<feature type="compositionally biased region" description="Low complexity" evidence="1">
    <location>
        <begin position="855"/>
        <end position="869"/>
    </location>
</feature>
<evidence type="ECO:0000313" key="2">
    <source>
        <dbReference type="EMBL" id="KAJ7726035.1"/>
    </source>
</evidence>
<feature type="compositionally biased region" description="Polar residues" evidence="1">
    <location>
        <begin position="1"/>
        <end position="12"/>
    </location>
</feature>
<proteinExistence type="predicted"/>
<feature type="compositionally biased region" description="Basic and acidic residues" evidence="1">
    <location>
        <begin position="800"/>
        <end position="831"/>
    </location>
</feature>
<organism evidence="2 3">
    <name type="scientific">Mycena maculata</name>
    <dbReference type="NCBI Taxonomy" id="230809"/>
    <lineage>
        <taxon>Eukaryota</taxon>
        <taxon>Fungi</taxon>
        <taxon>Dikarya</taxon>
        <taxon>Basidiomycota</taxon>
        <taxon>Agaricomycotina</taxon>
        <taxon>Agaricomycetes</taxon>
        <taxon>Agaricomycetidae</taxon>
        <taxon>Agaricales</taxon>
        <taxon>Marasmiineae</taxon>
        <taxon>Mycenaceae</taxon>
        <taxon>Mycena</taxon>
    </lineage>
</organism>
<comment type="caution">
    <text evidence="2">The sequence shown here is derived from an EMBL/GenBank/DDBJ whole genome shotgun (WGS) entry which is preliminary data.</text>
</comment>
<feature type="compositionally biased region" description="Low complexity" evidence="1">
    <location>
        <begin position="167"/>
        <end position="180"/>
    </location>
</feature>
<feature type="region of interest" description="Disordered" evidence="1">
    <location>
        <begin position="507"/>
        <end position="721"/>
    </location>
</feature>
<feature type="compositionally biased region" description="Acidic residues" evidence="1">
    <location>
        <begin position="444"/>
        <end position="468"/>
    </location>
</feature>
<feature type="compositionally biased region" description="Basic and acidic residues" evidence="1">
    <location>
        <begin position="429"/>
        <end position="443"/>
    </location>
</feature>
<feature type="compositionally biased region" description="Low complexity" evidence="1">
    <location>
        <begin position="550"/>
        <end position="566"/>
    </location>
</feature>
<feature type="region of interest" description="Disordered" evidence="1">
    <location>
        <begin position="1001"/>
        <end position="1094"/>
    </location>
</feature>
<feature type="compositionally biased region" description="Low complexity" evidence="1">
    <location>
        <begin position="766"/>
        <end position="776"/>
    </location>
</feature>
<feature type="region of interest" description="Disordered" evidence="1">
    <location>
        <begin position="423"/>
        <end position="494"/>
    </location>
</feature>
<feature type="compositionally biased region" description="Polar residues" evidence="1">
    <location>
        <begin position="777"/>
        <end position="788"/>
    </location>
</feature>
<feature type="region of interest" description="Disordered" evidence="1">
    <location>
        <begin position="150"/>
        <end position="403"/>
    </location>
</feature>
<dbReference type="Proteomes" id="UP001215280">
    <property type="component" value="Unassembled WGS sequence"/>
</dbReference>
<feature type="compositionally biased region" description="Acidic residues" evidence="1">
    <location>
        <begin position="386"/>
        <end position="396"/>
    </location>
</feature>
<evidence type="ECO:0000256" key="1">
    <source>
        <dbReference type="SAM" id="MobiDB-lite"/>
    </source>
</evidence>
<feature type="compositionally biased region" description="Basic and acidic residues" evidence="1">
    <location>
        <begin position="479"/>
        <end position="490"/>
    </location>
</feature>
<feature type="region of interest" description="Disordered" evidence="1">
    <location>
        <begin position="1211"/>
        <end position="1250"/>
    </location>
</feature>
<feature type="compositionally biased region" description="Basic and acidic residues" evidence="1">
    <location>
        <begin position="297"/>
        <end position="310"/>
    </location>
</feature>
<feature type="compositionally biased region" description="Low complexity" evidence="1">
    <location>
        <begin position="266"/>
        <end position="278"/>
    </location>
</feature>
<protein>
    <submittedName>
        <fullName evidence="2">Uncharacterized protein</fullName>
    </submittedName>
</protein>
<feature type="region of interest" description="Disordered" evidence="1">
    <location>
        <begin position="755"/>
        <end position="903"/>
    </location>
</feature>
<feature type="region of interest" description="Disordered" evidence="1">
    <location>
        <begin position="937"/>
        <end position="958"/>
    </location>
</feature>
<feature type="region of interest" description="Disordered" evidence="1">
    <location>
        <begin position="1"/>
        <end position="114"/>
    </location>
</feature>
<name>A0AAD7MNV5_9AGAR</name>